<name>A0ACA9KEE4_9GLOM</name>
<reference evidence="1" key="1">
    <citation type="submission" date="2021-06" db="EMBL/GenBank/DDBJ databases">
        <authorList>
            <person name="Kallberg Y."/>
            <person name="Tangrot J."/>
            <person name="Rosling A."/>
        </authorList>
    </citation>
    <scope>NUCLEOTIDE SEQUENCE</scope>
    <source>
        <strain evidence="1">IL203A</strain>
    </source>
</reference>
<gene>
    <name evidence="1" type="ORF">DHETER_LOCUS1544</name>
</gene>
<dbReference type="EMBL" id="CAJVPU010000956">
    <property type="protein sequence ID" value="CAG8467081.1"/>
    <property type="molecule type" value="Genomic_DNA"/>
</dbReference>
<sequence length="232" mass="26187">YTHLYRGGSIQFISLNQVKGAARYSGGWNRGGPYIVYFCSQFNINATEFKTWRSTEYFRSKDSENFDGTQFGGVDGVILTFNTTRNSVIISKVGISFISVDQACSNAENEISDWDFEKTKQEAVKAWQTELEKIYVEGGSDELKTIFYSGLYRTMIMPSDRTTNPLFTLFQQERAVDIVRSLIDMYENEGYMPDGRSGLSNGITQGGSNADMVVAETYLKKLGTNVIDWDLN</sequence>
<organism evidence="1 2">
    <name type="scientific">Dentiscutata heterogama</name>
    <dbReference type="NCBI Taxonomy" id="1316150"/>
    <lineage>
        <taxon>Eukaryota</taxon>
        <taxon>Fungi</taxon>
        <taxon>Fungi incertae sedis</taxon>
        <taxon>Mucoromycota</taxon>
        <taxon>Glomeromycotina</taxon>
        <taxon>Glomeromycetes</taxon>
        <taxon>Diversisporales</taxon>
        <taxon>Gigasporaceae</taxon>
        <taxon>Dentiscutata</taxon>
    </lineage>
</organism>
<evidence type="ECO:0000313" key="1">
    <source>
        <dbReference type="EMBL" id="CAG8467081.1"/>
    </source>
</evidence>
<accession>A0ACA9KEE4</accession>
<keyword evidence="2" id="KW-1185">Reference proteome</keyword>
<protein>
    <submittedName>
        <fullName evidence="1">6511_t:CDS:1</fullName>
    </submittedName>
</protein>
<dbReference type="Proteomes" id="UP000789702">
    <property type="component" value="Unassembled WGS sequence"/>
</dbReference>
<evidence type="ECO:0000313" key="2">
    <source>
        <dbReference type="Proteomes" id="UP000789702"/>
    </source>
</evidence>
<proteinExistence type="predicted"/>
<feature type="non-terminal residue" evidence="1">
    <location>
        <position position="1"/>
    </location>
</feature>
<comment type="caution">
    <text evidence="1">The sequence shown here is derived from an EMBL/GenBank/DDBJ whole genome shotgun (WGS) entry which is preliminary data.</text>
</comment>